<reference evidence="2 3" key="1">
    <citation type="journal article" date="2017" name="Front. Genet.">
        <title>Draft sequencing of the heterozygous diploid genome of Satsuma (Citrus unshiu Marc.) using a hybrid assembly approach.</title>
        <authorList>
            <person name="Shimizu T."/>
            <person name="Tanizawa Y."/>
            <person name="Mochizuki T."/>
            <person name="Nagasaki H."/>
            <person name="Yoshioka T."/>
            <person name="Toyoda A."/>
            <person name="Fujiyama A."/>
            <person name="Kaminuma E."/>
            <person name="Nakamura Y."/>
        </authorList>
    </citation>
    <scope>NUCLEOTIDE SEQUENCE [LARGE SCALE GENOMIC DNA]</scope>
    <source>
        <strain evidence="3">cv. Miyagawa wase</strain>
    </source>
</reference>
<proteinExistence type="predicted"/>
<evidence type="ECO:0000313" key="2">
    <source>
        <dbReference type="EMBL" id="GAY49876.1"/>
    </source>
</evidence>
<accession>A0A2H5PBY3</accession>
<name>A0A2H5PBY3_CITUN</name>
<organism evidence="2 3">
    <name type="scientific">Citrus unshiu</name>
    <name type="common">Satsuma mandarin</name>
    <name type="synonym">Citrus nobilis var. unshiu</name>
    <dbReference type="NCBI Taxonomy" id="55188"/>
    <lineage>
        <taxon>Eukaryota</taxon>
        <taxon>Viridiplantae</taxon>
        <taxon>Streptophyta</taxon>
        <taxon>Embryophyta</taxon>
        <taxon>Tracheophyta</taxon>
        <taxon>Spermatophyta</taxon>
        <taxon>Magnoliopsida</taxon>
        <taxon>eudicotyledons</taxon>
        <taxon>Gunneridae</taxon>
        <taxon>Pentapetalae</taxon>
        <taxon>rosids</taxon>
        <taxon>malvids</taxon>
        <taxon>Sapindales</taxon>
        <taxon>Rutaceae</taxon>
        <taxon>Aurantioideae</taxon>
        <taxon>Citrus</taxon>
    </lineage>
</organism>
<dbReference type="EMBL" id="BDQV01000057">
    <property type="protein sequence ID" value="GAY49876.1"/>
    <property type="molecule type" value="Genomic_DNA"/>
</dbReference>
<feature type="transmembrane region" description="Helical" evidence="1">
    <location>
        <begin position="17"/>
        <end position="36"/>
    </location>
</feature>
<keyword evidence="1" id="KW-1133">Transmembrane helix</keyword>
<dbReference type="AlphaFoldDB" id="A0A2H5PBY3"/>
<keyword evidence="3" id="KW-1185">Reference proteome</keyword>
<gene>
    <name evidence="2" type="ORF">CUMW_122410</name>
</gene>
<dbReference type="Proteomes" id="UP000236630">
    <property type="component" value="Unassembled WGS sequence"/>
</dbReference>
<protein>
    <submittedName>
        <fullName evidence="2">Uncharacterized protein</fullName>
    </submittedName>
</protein>
<evidence type="ECO:0000256" key="1">
    <source>
        <dbReference type="SAM" id="Phobius"/>
    </source>
</evidence>
<evidence type="ECO:0000313" key="3">
    <source>
        <dbReference type="Proteomes" id="UP000236630"/>
    </source>
</evidence>
<sequence>MCVANEPDKRSVGTNLWGVYVVWLLNVLGAFCSNALTEVPSVYSIMVDELHYTCVLNFLISGLYNSLLATTKELGFRSLETFIVRLNLT</sequence>
<keyword evidence="1" id="KW-0472">Membrane</keyword>
<keyword evidence="1" id="KW-0812">Transmembrane</keyword>
<comment type="caution">
    <text evidence="2">The sequence shown here is derived from an EMBL/GenBank/DDBJ whole genome shotgun (WGS) entry which is preliminary data.</text>
</comment>